<dbReference type="AlphaFoldDB" id="Q0EWC6"/>
<dbReference type="OrthoDB" id="345640at2"/>
<keyword evidence="1" id="KW-1133">Transmembrane helix</keyword>
<name>Q0EWC6_9PROT</name>
<organism evidence="2 3">
    <name type="scientific">Mariprofundus ferrooxydans PV-1</name>
    <dbReference type="NCBI Taxonomy" id="314345"/>
    <lineage>
        <taxon>Bacteria</taxon>
        <taxon>Pseudomonadati</taxon>
        <taxon>Pseudomonadota</taxon>
        <taxon>Candidatius Mariprofundia</taxon>
        <taxon>Mariprofundales</taxon>
        <taxon>Mariprofundaceae</taxon>
        <taxon>Mariprofundus</taxon>
    </lineage>
</organism>
<evidence type="ECO:0000256" key="1">
    <source>
        <dbReference type="SAM" id="Phobius"/>
    </source>
</evidence>
<feature type="transmembrane region" description="Helical" evidence="1">
    <location>
        <begin position="7"/>
        <end position="25"/>
    </location>
</feature>
<feature type="transmembrane region" description="Helical" evidence="1">
    <location>
        <begin position="45"/>
        <end position="67"/>
    </location>
</feature>
<sequence length="69" mass="7375">MIQTMLDIWWLLFVTAIGSAGWFGWEAWKAGNTTEGFEAFGDAVLAAICIIIALLAGATICALRLAVSL</sequence>
<proteinExistence type="predicted"/>
<evidence type="ECO:0000313" key="2">
    <source>
        <dbReference type="EMBL" id="EAU53545.1"/>
    </source>
</evidence>
<dbReference type="InParanoid" id="Q0EWC6"/>
<protein>
    <submittedName>
        <fullName evidence="2">Uncharacterized protein</fullName>
    </submittedName>
</protein>
<dbReference type="RefSeq" id="WP_009850871.1">
    <property type="nucleotide sequence ID" value="NZ_DS022295.1"/>
</dbReference>
<comment type="caution">
    <text evidence="2">The sequence shown here is derived from an EMBL/GenBank/DDBJ whole genome shotgun (WGS) entry which is preliminary data.</text>
</comment>
<dbReference type="Proteomes" id="UP000005297">
    <property type="component" value="Unassembled WGS sequence"/>
</dbReference>
<keyword evidence="1" id="KW-0472">Membrane</keyword>
<keyword evidence="3" id="KW-1185">Reference proteome</keyword>
<dbReference type="STRING" id="314344.AL013_10465"/>
<keyword evidence="1" id="KW-0812">Transmembrane</keyword>
<accession>Q0EWC6</accession>
<dbReference type="EMBL" id="AATS01000021">
    <property type="protein sequence ID" value="EAU53545.1"/>
    <property type="molecule type" value="Genomic_DNA"/>
</dbReference>
<gene>
    <name evidence="2" type="ORF">SPV1_02868</name>
</gene>
<reference evidence="2 3" key="1">
    <citation type="submission" date="2006-09" db="EMBL/GenBank/DDBJ databases">
        <authorList>
            <person name="Emerson D."/>
            <person name="Ferriera S."/>
            <person name="Johnson J."/>
            <person name="Kravitz S."/>
            <person name="Halpern A."/>
            <person name="Remington K."/>
            <person name="Beeson K."/>
            <person name="Tran B."/>
            <person name="Rogers Y.-H."/>
            <person name="Friedman R."/>
            <person name="Venter J.C."/>
        </authorList>
    </citation>
    <scope>NUCLEOTIDE SEQUENCE [LARGE SCALE GENOMIC DNA]</scope>
    <source>
        <strain evidence="2 3">PV-1</strain>
    </source>
</reference>
<evidence type="ECO:0000313" key="3">
    <source>
        <dbReference type="Proteomes" id="UP000005297"/>
    </source>
</evidence>
<dbReference type="HOGENOM" id="CLU_2771011_0_0_0"/>